<evidence type="ECO:0000313" key="2">
    <source>
        <dbReference type="EMBL" id="MPD05958.1"/>
    </source>
</evidence>
<comment type="caution">
    <text evidence="2">The sequence shown here is derived from an EMBL/GenBank/DDBJ whole genome shotgun (WGS) entry which is preliminary data.</text>
</comment>
<accession>A0A5B7KKT8</accession>
<evidence type="ECO:0000313" key="3">
    <source>
        <dbReference type="Proteomes" id="UP000324222"/>
    </source>
</evidence>
<dbReference type="EMBL" id="VSRR010148614">
    <property type="protein sequence ID" value="MPD05958.1"/>
    <property type="molecule type" value="Genomic_DNA"/>
</dbReference>
<dbReference type="Proteomes" id="UP000324222">
    <property type="component" value="Unassembled WGS sequence"/>
</dbReference>
<gene>
    <name evidence="2" type="ORF">E2C01_101733</name>
</gene>
<protein>
    <submittedName>
        <fullName evidence="2">Uncharacterized protein</fullName>
    </submittedName>
</protein>
<organism evidence="2 3">
    <name type="scientific">Portunus trituberculatus</name>
    <name type="common">Swimming crab</name>
    <name type="synonym">Neptunus trituberculatus</name>
    <dbReference type="NCBI Taxonomy" id="210409"/>
    <lineage>
        <taxon>Eukaryota</taxon>
        <taxon>Metazoa</taxon>
        <taxon>Ecdysozoa</taxon>
        <taxon>Arthropoda</taxon>
        <taxon>Crustacea</taxon>
        <taxon>Multicrustacea</taxon>
        <taxon>Malacostraca</taxon>
        <taxon>Eumalacostraca</taxon>
        <taxon>Eucarida</taxon>
        <taxon>Decapoda</taxon>
        <taxon>Pleocyemata</taxon>
        <taxon>Brachyura</taxon>
        <taxon>Eubrachyura</taxon>
        <taxon>Portunoidea</taxon>
        <taxon>Portunidae</taxon>
        <taxon>Portuninae</taxon>
        <taxon>Portunus</taxon>
    </lineage>
</organism>
<sequence>MCSSLSSRLPPSPTTPIFLRQLGDKARGY</sequence>
<feature type="region of interest" description="Disordered" evidence="1">
    <location>
        <begin position="1"/>
        <end position="29"/>
    </location>
</feature>
<proteinExistence type="predicted"/>
<dbReference type="AlphaFoldDB" id="A0A5B7KKT8"/>
<keyword evidence="3" id="KW-1185">Reference proteome</keyword>
<evidence type="ECO:0000256" key="1">
    <source>
        <dbReference type="SAM" id="MobiDB-lite"/>
    </source>
</evidence>
<name>A0A5B7KKT8_PORTR</name>
<reference evidence="2 3" key="1">
    <citation type="submission" date="2019-05" db="EMBL/GenBank/DDBJ databases">
        <title>Another draft genome of Portunus trituberculatus and its Hox gene families provides insights of decapod evolution.</title>
        <authorList>
            <person name="Jeong J.-H."/>
            <person name="Song I."/>
            <person name="Kim S."/>
            <person name="Choi T."/>
            <person name="Kim D."/>
            <person name="Ryu S."/>
            <person name="Kim W."/>
        </authorList>
    </citation>
    <scope>NUCLEOTIDE SEQUENCE [LARGE SCALE GENOMIC DNA]</scope>
    <source>
        <tissue evidence="2">Muscle</tissue>
    </source>
</reference>